<dbReference type="AlphaFoldDB" id="A0AAV5SYZ8"/>
<feature type="non-terminal residue" evidence="2">
    <location>
        <position position="1"/>
    </location>
</feature>
<proteinExistence type="predicted"/>
<keyword evidence="1" id="KW-0732">Signal</keyword>
<feature type="chain" id="PRO_5043652468" evidence="1">
    <location>
        <begin position="21"/>
        <end position="352"/>
    </location>
</feature>
<evidence type="ECO:0000256" key="1">
    <source>
        <dbReference type="SAM" id="SignalP"/>
    </source>
</evidence>
<accession>A0AAV5SYZ8</accession>
<dbReference type="EMBL" id="BTSX01000002">
    <property type="protein sequence ID" value="GMS85843.1"/>
    <property type="molecule type" value="Genomic_DNA"/>
</dbReference>
<reference evidence="2" key="1">
    <citation type="submission" date="2023-10" db="EMBL/GenBank/DDBJ databases">
        <title>Genome assembly of Pristionchus species.</title>
        <authorList>
            <person name="Yoshida K."/>
            <person name="Sommer R.J."/>
        </authorList>
    </citation>
    <scope>NUCLEOTIDE SEQUENCE</scope>
    <source>
        <strain evidence="2">RS0144</strain>
    </source>
</reference>
<dbReference type="SUPFAM" id="SSF50405">
    <property type="entry name" value="Actin-crosslinking proteins"/>
    <property type="match status" value="1"/>
</dbReference>
<evidence type="ECO:0000313" key="3">
    <source>
        <dbReference type="Proteomes" id="UP001432027"/>
    </source>
</evidence>
<dbReference type="InterPro" id="IPR052883">
    <property type="entry name" value="Hisactophilin"/>
</dbReference>
<feature type="signal peptide" evidence="1">
    <location>
        <begin position="1"/>
        <end position="20"/>
    </location>
</feature>
<dbReference type="Proteomes" id="UP001432027">
    <property type="component" value="Unassembled WGS sequence"/>
</dbReference>
<dbReference type="GO" id="GO:0051015">
    <property type="term" value="F:actin filament binding"/>
    <property type="evidence" value="ECO:0007669"/>
    <property type="project" value="TreeGrafter"/>
</dbReference>
<dbReference type="Gene3D" id="2.80.10.50">
    <property type="match status" value="1"/>
</dbReference>
<dbReference type="InterPro" id="IPR008999">
    <property type="entry name" value="Actin-crosslinking"/>
</dbReference>
<dbReference type="PANTHER" id="PTHR33351">
    <property type="entry name" value="HISACTOPHILIN-1-RELATED"/>
    <property type="match status" value="1"/>
</dbReference>
<comment type="caution">
    <text evidence="2">The sequence shown here is derived from an EMBL/GenBank/DDBJ whole genome shotgun (WGS) entry which is preliminary data.</text>
</comment>
<feature type="non-terminal residue" evidence="2">
    <location>
        <position position="352"/>
    </location>
</feature>
<organism evidence="2 3">
    <name type="scientific">Pristionchus entomophagus</name>
    <dbReference type="NCBI Taxonomy" id="358040"/>
    <lineage>
        <taxon>Eukaryota</taxon>
        <taxon>Metazoa</taxon>
        <taxon>Ecdysozoa</taxon>
        <taxon>Nematoda</taxon>
        <taxon>Chromadorea</taxon>
        <taxon>Rhabditida</taxon>
        <taxon>Rhabditina</taxon>
        <taxon>Diplogasteromorpha</taxon>
        <taxon>Diplogasteroidea</taxon>
        <taxon>Neodiplogasteridae</taxon>
        <taxon>Pristionchus</taxon>
    </lineage>
</organism>
<sequence length="352" mass="41104">VMYISFNYAIFLAFMRVIHLVPNCTRDSFWKVEDKDGEVRMKWLQDDSIFNRGSRVSVRVGDYNEWTQLQSPSMKDDGSWSLDVHHRDWLSVDRDGELQTTNIKSRAEHFNFAPITPESGPSHSTSSTTYVRLLVDIRVYTFLIFTGTGCLRSRNGKYIRIYKTDQWQVEPAPHCSHSEYWTIEESDRQILLKSFREQRFLRAYKNGRIDLAAVEEKGTKWKPEEQKDGSWQLESQHDFWLSTSQVGFLSQELTADPQAKLKGDFWIISTPLDHTSSEPSTFSKISELSPLASLMHSSQFWLAEKASGPCYLKTSRDYRAIHDFQKKFNRTHIPNPCVVDNATHCYRDEKWF</sequence>
<dbReference type="GO" id="GO:0030041">
    <property type="term" value="P:actin filament polymerization"/>
    <property type="evidence" value="ECO:0007669"/>
    <property type="project" value="TreeGrafter"/>
</dbReference>
<gene>
    <name evidence="2" type="ORF">PENTCL1PPCAC_8018</name>
</gene>
<dbReference type="PANTHER" id="PTHR33351:SF1">
    <property type="entry name" value="IG-LIKE DOMAIN-CONTAINING PROTEIN-RELATED"/>
    <property type="match status" value="1"/>
</dbReference>
<name>A0AAV5SYZ8_9BILA</name>
<keyword evidence="3" id="KW-1185">Reference proteome</keyword>
<dbReference type="GO" id="GO:0015629">
    <property type="term" value="C:actin cytoskeleton"/>
    <property type="evidence" value="ECO:0007669"/>
    <property type="project" value="TreeGrafter"/>
</dbReference>
<protein>
    <submittedName>
        <fullName evidence="2">Uncharacterized protein</fullName>
    </submittedName>
</protein>
<evidence type="ECO:0000313" key="2">
    <source>
        <dbReference type="EMBL" id="GMS85843.1"/>
    </source>
</evidence>